<dbReference type="SUPFAM" id="SSF50494">
    <property type="entry name" value="Trypsin-like serine proteases"/>
    <property type="match status" value="1"/>
</dbReference>
<dbReference type="Proteomes" id="UP000317429">
    <property type="component" value="Chromosome"/>
</dbReference>
<dbReference type="KEGG" id="pnd:Pla175_11300"/>
<dbReference type="InterPro" id="IPR009003">
    <property type="entry name" value="Peptidase_S1_PA"/>
</dbReference>
<dbReference type="PROSITE" id="PS00135">
    <property type="entry name" value="TRYPSIN_SER"/>
    <property type="match status" value="1"/>
</dbReference>
<proteinExistence type="predicted"/>
<gene>
    <name evidence="1" type="ORF">Pla175_11300</name>
</gene>
<organism evidence="1 2">
    <name type="scientific">Pirellulimonas nuda</name>
    <dbReference type="NCBI Taxonomy" id="2528009"/>
    <lineage>
        <taxon>Bacteria</taxon>
        <taxon>Pseudomonadati</taxon>
        <taxon>Planctomycetota</taxon>
        <taxon>Planctomycetia</taxon>
        <taxon>Pirellulales</taxon>
        <taxon>Lacipirellulaceae</taxon>
        <taxon>Pirellulimonas</taxon>
    </lineage>
</organism>
<dbReference type="EMBL" id="CP036291">
    <property type="protein sequence ID" value="QDU87764.1"/>
    <property type="molecule type" value="Genomic_DNA"/>
</dbReference>
<accession>A0A518D8H8</accession>
<name>A0A518D8H8_9BACT</name>
<reference evidence="1 2" key="1">
    <citation type="submission" date="2019-02" db="EMBL/GenBank/DDBJ databases">
        <title>Deep-cultivation of Planctomycetes and their phenomic and genomic characterization uncovers novel biology.</title>
        <authorList>
            <person name="Wiegand S."/>
            <person name="Jogler M."/>
            <person name="Boedeker C."/>
            <person name="Pinto D."/>
            <person name="Vollmers J."/>
            <person name="Rivas-Marin E."/>
            <person name="Kohn T."/>
            <person name="Peeters S.H."/>
            <person name="Heuer A."/>
            <person name="Rast P."/>
            <person name="Oberbeckmann S."/>
            <person name="Bunk B."/>
            <person name="Jeske O."/>
            <person name="Meyerdierks A."/>
            <person name="Storesund J.E."/>
            <person name="Kallscheuer N."/>
            <person name="Luecker S."/>
            <person name="Lage O.M."/>
            <person name="Pohl T."/>
            <person name="Merkel B.J."/>
            <person name="Hornburger P."/>
            <person name="Mueller R.-W."/>
            <person name="Bruemmer F."/>
            <person name="Labrenz M."/>
            <person name="Spormann A.M."/>
            <person name="Op den Camp H."/>
            <person name="Overmann J."/>
            <person name="Amann R."/>
            <person name="Jetten M.S.M."/>
            <person name="Mascher T."/>
            <person name="Medema M.H."/>
            <person name="Devos D.P."/>
            <person name="Kaster A.-K."/>
            <person name="Ovreas L."/>
            <person name="Rohde M."/>
            <person name="Galperin M.Y."/>
            <person name="Jogler C."/>
        </authorList>
    </citation>
    <scope>NUCLEOTIDE SEQUENCE [LARGE SCALE GENOMIC DNA]</scope>
    <source>
        <strain evidence="1 2">Pla175</strain>
    </source>
</reference>
<evidence type="ECO:0000313" key="1">
    <source>
        <dbReference type="EMBL" id="QDU87764.1"/>
    </source>
</evidence>
<dbReference type="InterPro" id="IPR033116">
    <property type="entry name" value="TRYPSIN_SER"/>
</dbReference>
<protein>
    <submittedName>
        <fullName evidence="1">Trypsin</fullName>
    </submittedName>
</protein>
<sequence>MLHRKCAPAWVWLRSLLAASLFSLLLLSEAEALVIAGDPSASSQRPTDDPGWTNVPVGGSQGMIYIGNSWVLTARHVNNFQSQALHLEGGSYNVVPGTEVRLKNPTSGGYSEFSDLWMYRIDGKPEADDPNVKPISIATTGPAVGQQLTVIGRGGIKNSIRPFDSSQSVLNDSVELSYAVDKKNLSGAAWTWSQEYVEGDPRITPGNPQYDPVLAASLNVRAVRTTNAVADIDNAEETRRWGRNVVSNVGQLFNQGSSATIRLTDPARGDIVARAFQFDLDGGIEHEVTALGGDSGSAVFWKNGQGQWKLAGIIHAVKFYQPGFTPNYDMLNIPVQYAFDDMLVFFSDLASYSTDINKLLSNDYSSYSNLGLYGYSKLGDVNLDGVVTGDGSGSAATDDISAFIAGWRSDNGSGVGDILSWKKGDLNFDGLTDLQDFALLRVAFGGTIGASATQAILGVGAVGVPEPSGIATALLAVLTMGAWRARAAARRVEA</sequence>
<evidence type="ECO:0000313" key="2">
    <source>
        <dbReference type="Proteomes" id="UP000317429"/>
    </source>
</evidence>
<dbReference type="AlphaFoldDB" id="A0A518D8H8"/>
<keyword evidence="2" id="KW-1185">Reference proteome</keyword>